<feature type="signal peptide" evidence="2">
    <location>
        <begin position="1"/>
        <end position="23"/>
    </location>
</feature>
<dbReference type="InterPro" id="IPR000528">
    <property type="entry name" value="Plant_nsLTP"/>
</dbReference>
<dbReference type="PRINTS" id="PR00382">
    <property type="entry name" value="LIPIDTRNSFER"/>
</dbReference>
<sequence length="90" mass="9818">MAVTKVALVASMMACMLITCSYGQTFLTCIIALNAAYKNAEDRRRACQCIKDRAARINGINYDLINEIPGICGSRCPFTIYPSTNCSAVQ</sequence>
<dbReference type="GO" id="GO:0006869">
    <property type="term" value="P:lipid transport"/>
    <property type="evidence" value="ECO:0007669"/>
    <property type="project" value="InterPro"/>
</dbReference>
<comment type="similarity">
    <text evidence="1">Belongs to the plant LTP family.</text>
</comment>
<dbReference type="AlphaFoldDB" id="A0A4D6KMY4"/>
<keyword evidence="2" id="KW-0732">Signal</keyword>
<dbReference type="SUPFAM" id="SSF47699">
    <property type="entry name" value="Bifunctional inhibitor/lipid-transfer protein/seed storage 2S albumin"/>
    <property type="match status" value="1"/>
</dbReference>
<reference evidence="3 4" key="1">
    <citation type="submission" date="2019-04" db="EMBL/GenBank/DDBJ databases">
        <title>An improved genome assembly and genetic linkage map for asparagus bean, Vigna unguiculata ssp. sesquipedialis.</title>
        <authorList>
            <person name="Xia Q."/>
            <person name="Zhang R."/>
            <person name="Dong Y."/>
        </authorList>
    </citation>
    <scope>NUCLEOTIDE SEQUENCE [LARGE SCALE GENOMIC DNA]</scope>
    <source>
        <tissue evidence="3">Leaf</tissue>
    </source>
</reference>
<organism evidence="3 4">
    <name type="scientific">Vigna unguiculata</name>
    <name type="common">Cowpea</name>
    <dbReference type="NCBI Taxonomy" id="3917"/>
    <lineage>
        <taxon>Eukaryota</taxon>
        <taxon>Viridiplantae</taxon>
        <taxon>Streptophyta</taxon>
        <taxon>Embryophyta</taxon>
        <taxon>Tracheophyta</taxon>
        <taxon>Spermatophyta</taxon>
        <taxon>Magnoliopsida</taxon>
        <taxon>eudicotyledons</taxon>
        <taxon>Gunneridae</taxon>
        <taxon>Pentapetalae</taxon>
        <taxon>rosids</taxon>
        <taxon>fabids</taxon>
        <taxon>Fabales</taxon>
        <taxon>Fabaceae</taxon>
        <taxon>Papilionoideae</taxon>
        <taxon>50 kb inversion clade</taxon>
        <taxon>NPAAA clade</taxon>
        <taxon>indigoferoid/millettioid clade</taxon>
        <taxon>Phaseoleae</taxon>
        <taxon>Vigna</taxon>
    </lineage>
</organism>
<feature type="chain" id="PRO_5020040456" description="Bifunctional inhibitor/plant lipid transfer protein/seed storage helical domain-containing protein" evidence="2">
    <location>
        <begin position="24"/>
        <end position="90"/>
    </location>
</feature>
<gene>
    <name evidence="3" type="ORF">DEO72_LG1g1533</name>
</gene>
<dbReference type="Proteomes" id="UP000501690">
    <property type="component" value="Linkage Group LG1"/>
</dbReference>
<accession>A0A4D6KMY4</accession>
<dbReference type="Gene3D" id="1.10.110.10">
    <property type="entry name" value="Plant lipid-transfer and hydrophobic proteins"/>
    <property type="match status" value="1"/>
</dbReference>
<dbReference type="InterPro" id="IPR036312">
    <property type="entry name" value="Bifun_inhib/LTP/seed_sf"/>
</dbReference>
<evidence type="ECO:0000313" key="3">
    <source>
        <dbReference type="EMBL" id="QCD77905.1"/>
    </source>
</evidence>
<dbReference type="EMBL" id="CP039345">
    <property type="protein sequence ID" value="QCD77905.1"/>
    <property type="molecule type" value="Genomic_DNA"/>
</dbReference>
<evidence type="ECO:0008006" key="5">
    <source>
        <dbReference type="Google" id="ProtNLM"/>
    </source>
</evidence>
<evidence type="ECO:0000313" key="4">
    <source>
        <dbReference type="Proteomes" id="UP000501690"/>
    </source>
</evidence>
<protein>
    <recommendedName>
        <fullName evidence="5">Bifunctional inhibitor/plant lipid transfer protein/seed storage helical domain-containing protein</fullName>
    </recommendedName>
</protein>
<evidence type="ECO:0000256" key="1">
    <source>
        <dbReference type="ARBA" id="ARBA00009748"/>
    </source>
</evidence>
<name>A0A4D6KMY4_VIGUN</name>
<dbReference type="GO" id="GO:0008289">
    <property type="term" value="F:lipid binding"/>
    <property type="evidence" value="ECO:0007669"/>
    <property type="project" value="InterPro"/>
</dbReference>
<evidence type="ECO:0000256" key="2">
    <source>
        <dbReference type="SAM" id="SignalP"/>
    </source>
</evidence>
<keyword evidence="4" id="KW-1185">Reference proteome</keyword>
<proteinExistence type="inferred from homology"/>